<comment type="caution">
    <text evidence="8">The sequence shown here is derived from an EMBL/GenBank/DDBJ whole genome shotgun (WGS) entry which is preliminary data.</text>
</comment>
<reference evidence="8" key="1">
    <citation type="journal article" date="2023" name="Nat. Commun.">
        <title>Diploid and tetraploid genomes of Acorus and the evolution of monocots.</title>
        <authorList>
            <person name="Ma L."/>
            <person name="Liu K.W."/>
            <person name="Li Z."/>
            <person name="Hsiao Y.Y."/>
            <person name="Qi Y."/>
            <person name="Fu T."/>
            <person name="Tang G.D."/>
            <person name="Zhang D."/>
            <person name="Sun W.H."/>
            <person name="Liu D.K."/>
            <person name="Li Y."/>
            <person name="Chen G.Z."/>
            <person name="Liu X.D."/>
            <person name="Liao X.Y."/>
            <person name="Jiang Y.T."/>
            <person name="Yu X."/>
            <person name="Hao Y."/>
            <person name="Huang J."/>
            <person name="Zhao X.W."/>
            <person name="Ke S."/>
            <person name="Chen Y.Y."/>
            <person name="Wu W.L."/>
            <person name="Hsu J.L."/>
            <person name="Lin Y.F."/>
            <person name="Huang M.D."/>
            <person name="Li C.Y."/>
            <person name="Huang L."/>
            <person name="Wang Z.W."/>
            <person name="Zhao X."/>
            <person name="Zhong W.Y."/>
            <person name="Peng D.H."/>
            <person name="Ahmad S."/>
            <person name="Lan S."/>
            <person name="Zhang J.S."/>
            <person name="Tsai W.C."/>
            <person name="Van de Peer Y."/>
            <person name="Liu Z.J."/>
        </authorList>
    </citation>
    <scope>NUCLEOTIDE SEQUENCE</scope>
    <source>
        <strain evidence="8">SCP</strain>
    </source>
</reference>
<feature type="compositionally biased region" description="Basic and acidic residues" evidence="6">
    <location>
        <begin position="745"/>
        <end position="774"/>
    </location>
</feature>
<dbReference type="EC" id="3.1.3.16" evidence="2"/>
<dbReference type="Proteomes" id="UP001179952">
    <property type="component" value="Unassembled WGS sequence"/>
</dbReference>
<dbReference type="InterPro" id="IPR007193">
    <property type="entry name" value="Upf2/Nmd2_C"/>
</dbReference>
<proteinExistence type="predicted"/>
<evidence type="ECO:0000313" key="8">
    <source>
        <dbReference type="EMBL" id="KAK1269867.1"/>
    </source>
</evidence>
<dbReference type="PANTHER" id="PTHR12839:SF7">
    <property type="entry name" value="REGULATOR OF NONSENSE TRANSCRIPTS 2"/>
    <property type="match status" value="1"/>
</dbReference>
<dbReference type="SUPFAM" id="SSF48371">
    <property type="entry name" value="ARM repeat"/>
    <property type="match status" value="3"/>
</dbReference>
<dbReference type="SMART" id="SM00332">
    <property type="entry name" value="PP2Cc"/>
    <property type="match status" value="1"/>
</dbReference>
<keyword evidence="9" id="KW-1185">Reference proteome</keyword>
<evidence type="ECO:0000256" key="3">
    <source>
        <dbReference type="ARBA" id="ARBA00022490"/>
    </source>
</evidence>
<dbReference type="InterPro" id="IPR036457">
    <property type="entry name" value="PPM-type-like_dom_sf"/>
</dbReference>
<dbReference type="GO" id="GO:0003723">
    <property type="term" value="F:RNA binding"/>
    <property type="evidence" value="ECO:0007669"/>
    <property type="project" value="InterPro"/>
</dbReference>
<evidence type="ECO:0000256" key="2">
    <source>
        <dbReference type="ARBA" id="ARBA00013081"/>
    </source>
</evidence>
<dbReference type="GO" id="GO:0035145">
    <property type="term" value="C:exon-exon junction complex"/>
    <property type="evidence" value="ECO:0007669"/>
    <property type="project" value="TreeGrafter"/>
</dbReference>
<evidence type="ECO:0000259" key="7">
    <source>
        <dbReference type="PROSITE" id="PS51746"/>
    </source>
</evidence>
<feature type="region of interest" description="Disordered" evidence="6">
    <location>
        <begin position="1181"/>
        <end position="1288"/>
    </location>
</feature>
<comment type="catalytic activity">
    <reaction evidence="5">
        <text>O-phospho-L-threonyl-[protein] + H2O = L-threonyl-[protein] + phosphate</text>
        <dbReference type="Rhea" id="RHEA:47004"/>
        <dbReference type="Rhea" id="RHEA-COMP:11060"/>
        <dbReference type="Rhea" id="RHEA-COMP:11605"/>
        <dbReference type="ChEBI" id="CHEBI:15377"/>
        <dbReference type="ChEBI" id="CHEBI:30013"/>
        <dbReference type="ChEBI" id="CHEBI:43474"/>
        <dbReference type="ChEBI" id="CHEBI:61977"/>
        <dbReference type="EC" id="3.1.3.16"/>
    </reaction>
</comment>
<feature type="compositionally biased region" description="Basic and acidic residues" evidence="6">
    <location>
        <begin position="1223"/>
        <end position="1235"/>
    </location>
</feature>
<feature type="compositionally biased region" description="Polar residues" evidence="6">
    <location>
        <begin position="1200"/>
        <end position="1220"/>
    </location>
</feature>
<dbReference type="PROSITE" id="PS51746">
    <property type="entry name" value="PPM_2"/>
    <property type="match status" value="1"/>
</dbReference>
<evidence type="ECO:0000256" key="1">
    <source>
        <dbReference type="ARBA" id="ARBA00004496"/>
    </source>
</evidence>
<dbReference type="CDD" id="cd00143">
    <property type="entry name" value="PP2Cc"/>
    <property type="match status" value="1"/>
</dbReference>
<dbReference type="InterPro" id="IPR001932">
    <property type="entry name" value="PPM-type_phosphatase-like_dom"/>
</dbReference>
<feature type="compositionally biased region" description="Polar residues" evidence="6">
    <location>
        <begin position="670"/>
        <end position="685"/>
    </location>
</feature>
<dbReference type="GO" id="GO:0000184">
    <property type="term" value="P:nuclear-transcribed mRNA catabolic process, nonsense-mediated decay"/>
    <property type="evidence" value="ECO:0007669"/>
    <property type="project" value="InterPro"/>
</dbReference>
<dbReference type="SUPFAM" id="SSF81606">
    <property type="entry name" value="PP2C-like"/>
    <property type="match status" value="1"/>
</dbReference>
<dbReference type="FunFam" id="1.25.40.180:FF:000030">
    <property type="entry name" value="Regulator of nonsense transcripts UPF2"/>
    <property type="match status" value="1"/>
</dbReference>
<dbReference type="EMBL" id="JAUJYN010000006">
    <property type="protein sequence ID" value="KAK1269867.1"/>
    <property type="molecule type" value="Genomic_DNA"/>
</dbReference>
<dbReference type="GO" id="GO:0004722">
    <property type="term" value="F:protein serine/threonine phosphatase activity"/>
    <property type="evidence" value="ECO:0007669"/>
    <property type="project" value="UniProtKB-EC"/>
</dbReference>
<evidence type="ECO:0000256" key="4">
    <source>
        <dbReference type="ARBA" id="ARBA00047761"/>
    </source>
</evidence>
<accession>A0AAV9B0Q6</accession>
<dbReference type="InterPro" id="IPR003890">
    <property type="entry name" value="MIF4G-like_typ-3"/>
</dbReference>
<dbReference type="Pfam" id="PF02854">
    <property type="entry name" value="MIF4G"/>
    <property type="match status" value="3"/>
</dbReference>
<evidence type="ECO:0000313" key="9">
    <source>
        <dbReference type="Proteomes" id="UP001179952"/>
    </source>
</evidence>
<reference evidence="8" key="2">
    <citation type="submission" date="2023-06" db="EMBL/GenBank/DDBJ databases">
        <authorList>
            <person name="Ma L."/>
            <person name="Liu K.-W."/>
            <person name="Li Z."/>
            <person name="Hsiao Y.-Y."/>
            <person name="Qi Y."/>
            <person name="Fu T."/>
            <person name="Tang G."/>
            <person name="Zhang D."/>
            <person name="Sun W.-H."/>
            <person name="Liu D.-K."/>
            <person name="Li Y."/>
            <person name="Chen G.-Z."/>
            <person name="Liu X.-D."/>
            <person name="Liao X.-Y."/>
            <person name="Jiang Y.-T."/>
            <person name="Yu X."/>
            <person name="Hao Y."/>
            <person name="Huang J."/>
            <person name="Zhao X.-W."/>
            <person name="Ke S."/>
            <person name="Chen Y.-Y."/>
            <person name="Wu W.-L."/>
            <person name="Hsu J.-L."/>
            <person name="Lin Y.-F."/>
            <person name="Huang M.-D."/>
            <person name="Li C.-Y."/>
            <person name="Huang L."/>
            <person name="Wang Z.-W."/>
            <person name="Zhao X."/>
            <person name="Zhong W.-Y."/>
            <person name="Peng D.-H."/>
            <person name="Ahmad S."/>
            <person name="Lan S."/>
            <person name="Zhang J.-S."/>
            <person name="Tsai W.-C."/>
            <person name="Van De Peer Y."/>
            <person name="Liu Z.-J."/>
        </authorList>
    </citation>
    <scope>NUCLEOTIDE SEQUENCE</scope>
    <source>
        <strain evidence="8">SCP</strain>
        <tissue evidence="8">Leaves</tissue>
    </source>
</reference>
<dbReference type="PANTHER" id="PTHR12839">
    <property type="entry name" value="NONSENSE-MEDIATED MRNA DECAY PROTEIN 2 UP-FRAMESHIFT SUPPRESSOR 2"/>
    <property type="match status" value="1"/>
</dbReference>
<name>A0AAV9B0Q6_ACOGR</name>
<dbReference type="Gene3D" id="3.60.40.10">
    <property type="entry name" value="PPM-type phosphatase domain"/>
    <property type="match status" value="1"/>
</dbReference>
<dbReference type="SMART" id="SM00543">
    <property type="entry name" value="MIF4G"/>
    <property type="match status" value="3"/>
</dbReference>
<comment type="subcellular location">
    <subcellularLocation>
        <location evidence="1">Cytoplasm</location>
    </subcellularLocation>
</comment>
<feature type="compositionally biased region" description="Polar residues" evidence="6">
    <location>
        <begin position="726"/>
        <end position="744"/>
    </location>
</feature>
<dbReference type="Gene3D" id="1.25.40.180">
    <property type="match status" value="3"/>
</dbReference>
<feature type="compositionally biased region" description="Basic and acidic residues" evidence="6">
    <location>
        <begin position="1181"/>
        <end position="1199"/>
    </location>
</feature>
<dbReference type="InterPro" id="IPR039762">
    <property type="entry name" value="Nmd2/UPF2"/>
</dbReference>
<protein>
    <recommendedName>
        <fullName evidence="2">protein-serine/threonine phosphatase</fullName>
        <ecNumber evidence="2">3.1.3.16</ecNumber>
    </recommendedName>
</protein>
<sequence length="1542" mass="174329">MEQGGLSAEVIKKAFSATEEEFLHLVKKSWTVKPQMASVGSCCLVGVIDGDMLYVANLGDSRAVLGRKSDGGGLEDSEMEVVAERMSTDHNVAAEEVRKEVVELHPEDSHIVVHTRGVWRIKGIIQVSRSIGDFYLKKPEFSRNPLFQQFVAPLILKRPVMTAEPSIRIRKLRQQDLFIIFASDGLWEQLSDQEAVEIVSKHPRAGIAKRLVRAALHEAAKKRELRYDDIKRIEKGIRRHFHDDITVIVIFLDHHQRSSRFQGGSFNCTSAPIDIFSLNSLEVEDSETELYHHLDKSFAVTKTMEHTEDECHGVEEHHGKQNDEDLHLSYAIWNRSGNTAGIGHVRFRKPKILNSLRSKIKETVARLEEFKKSIDAKIELRRSNMNHERPDSGFLRTLDSSIKRNTAVIKKLKQINDEQREGLMDELRSVNLSKFVSEAVAAICDAKLRTSDIQAAVQVCSLLHQRYIDFSPCLVQGLLKIFFPGKSGDDLDVDRSLKAMKKRSTLKLLMELYFVGVIEDASIFINIIKDLTSLEHLKDRDATQTNLSLLASFARQGRIFLGLHQPGQEIIDEFFRDLGITTDQKKIFKKAFHSYCDAAVELLHSEHAALRQMELENAKILNAKGELSDENANSYEKLRKSYDHLLRGVSSLAEALDMQPPVMPEDGHTTRVTSGLDPSSSTAGKESSVVEPIWDDEDTRAFYESLPDLRAFVPAVLLGEAEPKVNEQTARSPEQQTESAVDSEQGNKELPEAGDTNEKDSEKKGEHEKEKLKGIEGTNLDGLLQRLPGCVSRDLIDQLTDVPSILLPMLEEEFNFLINKKDQTNIETKIKNIRFIGELCKFKIAPPGLIFSCLKACLDDFTHHNIDVACNLLETCGRFLYRSPETAIRMANMLEILMRLKNVKNLDPRHSTLVENAYYLCKPPERSARVKKVRPPLHQYIRKLLFTDLDKSSIEHVLRQLRKLPWSECEPYLLKCFMKVHKGKYSQVHLIAILTAGLSRYHDEFAVAVVDELGDKRLVSGQSQVHGIQQVLEEIRLGLELNEYGMQQRRIAYMRFLGELYNYEHIDSSVIFETLYLIIAFGQGTPEQDVLDPPEDFFRVRMIITLLQTCGHYFDRGSSKRKLDRFLLYFQRYVLSKGPIPLDIEFGIQDLFAELRPNMTRYSSIDDVNVALVELDEHEHTISTEKTSNDKHSDNEPQKDSGQISSTISTNGRTSANGVSDNGRAHEDADSERSYSDSGSIFQEGQDDEEEASENHESDTDDDENEGGGMINSDDDESVSFKLKKQEVDPKEVEDFDRELRALMQESLDLRKLELRTRPTTLNMTIPMNVFEGSRDHGRVIEGESSEDTMDEEGSGGGTNKVRVKVLVKKGSKQQTRQMYIPQECSLVQGTKQKEAAELEEKQNIKRLILEYNDREEEELNGVGTQASNWMQVGGGNSGGSYGRSAGRGGTWEGSGRVGGVRHRHHLSGGPYYGYGRRSGEQNGSMFVTLRMVAVLQAYIINSTQASPTLKRFGFGAVEELQVSLANLPRNTMSRFAFVMQE</sequence>
<keyword evidence="3" id="KW-0963">Cytoplasm</keyword>
<comment type="catalytic activity">
    <reaction evidence="4">
        <text>O-phospho-L-seryl-[protein] + H2O = L-seryl-[protein] + phosphate</text>
        <dbReference type="Rhea" id="RHEA:20629"/>
        <dbReference type="Rhea" id="RHEA-COMP:9863"/>
        <dbReference type="Rhea" id="RHEA-COMP:11604"/>
        <dbReference type="ChEBI" id="CHEBI:15377"/>
        <dbReference type="ChEBI" id="CHEBI:29999"/>
        <dbReference type="ChEBI" id="CHEBI:43474"/>
        <dbReference type="ChEBI" id="CHEBI:83421"/>
        <dbReference type="EC" id="3.1.3.16"/>
    </reaction>
</comment>
<feature type="domain" description="PPM-type phosphatase" evidence="7">
    <location>
        <begin position="1"/>
        <end position="252"/>
    </location>
</feature>
<dbReference type="Pfam" id="PF04050">
    <property type="entry name" value="Upf2"/>
    <property type="match status" value="1"/>
</dbReference>
<feature type="region of interest" description="Disordered" evidence="6">
    <location>
        <begin position="724"/>
        <end position="774"/>
    </location>
</feature>
<dbReference type="FunFam" id="1.25.40.180:FF:000033">
    <property type="entry name" value="Regulator of nonsense transcripts UPF2"/>
    <property type="match status" value="1"/>
</dbReference>
<dbReference type="GO" id="GO:0005737">
    <property type="term" value="C:cytoplasm"/>
    <property type="evidence" value="ECO:0007669"/>
    <property type="project" value="UniProtKB-SubCell"/>
</dbReference>
<organism evidence="8 9">
    <name type="scientific">Acorus gramineus</name>
    <name type="common">Dwarf sweet flag</name>
    <dbReference type="NCBI Taxonomy" id="55184"/>
    <lineage>
        <taxon>Eukaryota</taxon>
        <taxon>Viridiplantae</taxon>
        <taxon>Streptophyta</taxon>
        <taxon>Embryophyta</taxon>
        <taxon>Tracheophyta</taxon>
        <taxon>Spermatophyta</taxon>
        <taxon>Magnoliopsida</taxon>
        <taxon>Liliopsida</taxon>
        <taxon>Acoraceae</taxon>
        <taxon>Acorus</taxon>
    </lineage>
</organism>
<gene>
    <name evidence="8" type="ORF">QJS04_geneDACA006329</name>
</gene>
<evidence type="ECO:0000256" key="6">
    <source>
        <dbReference type="SAM" id="MobiDB-lite"/>
    </source>
</evidence>
<dbReference type="InterPro" id="IPR016024">
    <property type="entry name" value="ARM-type_fold"/>
</dbReference>
<feature type="region of interest" description="Disordered" evidence="6">
    <location>
        <begin position="659"/>
        <end position="692"/>
    </location>
</feature>
<evidence type="ECO:0000256" key="5">
    <source>
        <dbReference type="ARBA" id="ARBA00048336"/>
    </source>
</evidence>
<dbReference type="Pfam" id="PF00481">
    <property type="entry name" value="PP2C"/>
    <property type="match status" value="1"/>
</dbReference>